<organism evidence="1">
    <name type="scientific">Tanacetum cinerariifolium</name>
    <name type="common">Dalmatian daisy</name>
    <name type="synonym">Chrysanthemum cinerariifolium</name>
    <dbReference type="NCBI Taxonomy" id="118510"/>
    <lineage>
        <taxon>Eukaryota</taxon>
        <taxon>Viridiplantae</taxon>
        <taxon>Streptophyta</taxon>
        <taxon>Embryophyta</taxon>
        <taxon>Tracheophyta</taxon>
        <taxon>Spermatophyta</taxon>
        <taxon>Magnoliopsida</taxon>
        <taxon>eudicotyledons</taxon>
        <taxon>Gunneridae</taxon>
        <taxon>Pentapetalae</taxon>
        <taxon>asterids</taxon>
        <taxon>campanulids</taxon>
        <taxon>Asterales</taxon>
        <taxon>Asteraceae</taxon>
        <taxon>Asteroideae</taxon>
        <taxon>Anthemideae</taxon>
        <taxon>Anthemidinae</taxon>
        <taxon>Tanacetum</taxon>
    </lineage>
</organism>
<comment type="caution">
    <text evidence="1">The sequence shown here is derived from an EMBL/GenBank/DDBJ whole genome shotgun (WGS) entry which is preliminary data.</text>
</comment>
<sequence>HANEAHRQRVGHKLLLNRHRVADDGLHALLGQLVFEVAVEQARKVAMQSFVARNQLVREGQAGHQAALLEPENRAERAREKDAFHGRKGDEALGEVFRVNPRQSPLAFALHGGHGFEGVEEVVLFLGVFDVGINQQRIRLAVNVFHHNL</sequence>
<feature type="non-terminal residue" evidence="1">
    <location>
        <position position="149"/>
    </location>
</feature>
<protein>
    <submittedName>
        <fullName evidence="1">Uncharacterized protein</fullName>
    </submittedName>
</protein>
<proteinExistence type="predicted"/>
<evidence type="ECO:0000313" key="1">
    <source>
        <dbReference type="EMBL" id="GFD42242.1"/>
    </source>
</evidence>
<accession>A0A699W2R5</accession>
<dbReference type="AlphaFoldDB" id="A0A699W2R5"/>
<name>A0A699W2R5_TANCI</name>
<reference evidence="1" key="1">
    <citation type="journal article" date="2019" name="Sci. Rep.">
        <title>Draft genome of Tanacetum cinerariifolium, the natural source of mosquito coil.</title>
        <authorList>
            <person name="Yamashiro T."/>
            <person name="Shiraishi A."/>
            <person name="Satake H."/>
            <person name="Nakayama K."/>
        </authorList>
    </citation>
    <scope>NUCLEOTIDE SEQUENCE</scope>
</reference>
<dbReference type="EMBL" id="BKCJ011569707">
    <property type="protein sequence ID" value="GFD42242.1"/>
    <property type="molecule type" value="Genomic_DNA"/>
</dbReference>
<feature type="non-terminal residue" evidence="1">
    <location>
        <position position="1"/>
    </location>
</feature>
<gene>
    <name evidence="1" type="ORF">Tci_914211</name>
</gene>